<evidence type="ECO:0000256" key="2">
    <source>
        <dbReference type="ARBA" id="ARBA00007400"/>
    </source>
</evidence>
<evidence type="ECO:0000313" key="9">
    <source>
        <dbReference type="EMBL" id="RHA71082.1"/>
    </source>
</evidence>
<reference evidence="9 10" key="1">
    <citation type="submission" date="2018-08" db="EMBL/GenBank/DDBJ databases">
        <title>A genome reference for cultivated species of the human gut microbiota.</title>
        <authorList>
            <person name="Zou Y."/>
            <person name="Xue W."/>
            <person name="Luo G."/>
        </authorList>
    </citation>
    <scope>NUCLEOTIDE SEQUENCE [LARGE SCALE GENOMIC DNA]</scope>
    <source>
        <strain evidence="9 10">AM42-8</strain>
    </source>
</reference>
<evidence type="ECO:0000256" key="4">
    <source>
        <dbReference type="ARBA" id="ARBA00022692"/>
    </source>
</evidence>
<feature type="transmembrane region" description="Helical" evidence="7">
    <location>
        <begin position="84"/>
        <end position="105"/>
    </location>
</feature>
<accession>A0A413SS42</accession>
<sequence length="341" mass="39266">MKKERLFYLDFVRAIATISIVITHFNARYLYLNPPMPQKAVITTTVANIYIGGWGVSLFFIISGAALMYVYQEKCELKTFYKKRFLNIYPMFWIAYIAAFTYMFYVNKVAPGGEAPKINLIFSILGFDGLLAGNIPTFYILGEWFLGAIILMYLLFPIIRKGILEKPAVTWGIILVIYAWLILGYHYNFNVDKIIFIRMPEILFGMQFVKQNRKFDIREVVVATIILILNTICKPTWSSALQTSYVGIASFIVLVYLSYFLKNKLAVVLCGIVSKYSYAIFLVHHVIIAHMMATFDLNKITHLQSYELFISVFIVICIFAKILYEVHANIMQVVAKVIQKD</sequence>
<keyword evidence="6 7" id="KW-0472">Membrane</keyword>
<dbReference type="InterPro" id="IPR002656">
    <property type="entry name" value="Acyl_transf_3_dom"/>
</dbReference>
<dbReference type="PANTHER" id="PTHR40074:SF2">
    <property type="entry name" value="O-ACETYLTRANSFERASE WECH"/>
    <property type="match status" value="1"/>
</dbReference>
<evidence type="ECO:0000256" key="5">
    <source>
        <dbReference type="ARBA" id="ARBA00022989"/>
    </source>
</evidence>
<dbReference type="Proteomes" id="UP000285642">
    <property type="component" value="Unassembled WGS sequence"/>
</dbReference>
<proteinExistence type="inferred from homology"/>
<gene>
    <name evidence="9" type="ORF">DW924_06180</name>
</gene>
<evidence type="ECO:0000256" key="7">
    <source>
        <dbReference type="SAM" id="Phobius"/>
    </source>
</evidence>
<keyword evidence="4 7" id="KW-0812">Transmembrane</keyword>
<organism evidence="9 10">
    <name type="scientific">Dorea formicigenerans</name>
    <dbReference type="NCBI Taxonomy" id="39486"/>
    <lineage>
        <taxon>Bacteria</taxon>
        <taxon>Bacillati</taxon>
        <taxon>Bacillota</taxon>
        <taxon>Clostridia</taxon>
        <taxon>Lachnospirales</taxon>
        <taxon>Lachnospiraceae</taxon>
        <taxon>Dorea</taxon>
    </lineage>
</organism>
<comment type="caution">
    <text evidence="9">The sequence shown here is derived from an EMBL/GenBank/DDBJ whole genome shotgun (WGS) entry which is preliminary data.</text>
</comment>
<dbReference type="RefSeq" id="WP_118364430.1">
    <property type="nucleotide sequence ID" value="NZ_QSFS01000005.1"/>
</dbReference>
<evidence type="ECO:0000256" key="6">
    <source>
        <dbReference type="ARBA" id="ARBA00023136"/>
    </source>
</evidence>
<dbReference type="GO" id="GO:0016413">
    <property type="term" value="F:O-acetyltransferase activity"/>
    <property type="evidence" value="ECO:0007669"/>
    <property type="project" value="TreeGrafter"/>
</dbReference>
<feature type="transmembrane region" description="Helical" evidence="7">
    <location>
        <begin position="168"/>
        <end position="187"/>
    </location>
</feature>
<comment type="similarity">
    <text evidence="2">Belongs to the acyltransferase 3 family.</text>
</comment>
<keyword evidence="9" id="KW-0808">Transferase</keyword>
<evidence type="ECO:0000256" key="1">
    <source>
        <dbReference type="ARBA" id="ARBA00004651"/>
    </source>
</evidence>
<comment type="subcellular location">
    <subcellularLocation>
        <location evidence="1">Cell membrane</location>
        <topology evidence="1">Multi-pass membrane protein</topology>
    </subcellularLocation>
</comment>
<feature type="transmembrane region" description="Helical" evidence="7">
    <location>
        <begin position="47"/>
        <end position="72"/>
    </location>
</feature>
<dbReference type="GO" id="GO:0005886">
    <property type="term" value="C:plasma membrane"/>
    <property type="evidence" value="ECO:0007669"/>
    <property type="project" value="UniProtKB-SubCell"/>
</dbReference>
<evidence type="ECO:0000256" key="3">
    <source>
        <dbReference type="ARBA" id="ARBA00022475"/>
    </source>
</evidence>
<dbReference type="Pfam" id="PF01757">
    <property type="entry name" value="Acyl_transf_3"/>
    <property type="match status" value="1"/>
</dbReference>
<keyword evidence="5 7" id="KW-1133">Transmembrane helix</keyword>
<feature type="transmembrane region" description="Helical" evidence="7">
    <location>
        <begin position="243"/>
        <end position="261"/>
    </location>
</feature>
<protein>
    <submittedName>
        <fullName evidence="9">Acyltransferase</fullName>
    </submittedName>
</protein>
<feature type="transmembrane region" description="Helical" evidence="7">
    <location>
        <begin position="305"/>
        <end position="324"/>
    </location>
</feature>
<dbReference type="EMBL" id="QSFS01000005">
    <property type="protein sequence ID" value="RHA71082.1"/>
    <property type="molecule type" value="Genomic_DNA"/>
</dbReference>
<evidence type="ECO:0000313" key="10">
    <source>
        <dbReference type="Proteomes" id="UP000285642"/>
    </source>
</evidence>
<feature type="domain" description="Acyltransferase 3" evidence="8">
    <location>
        <begin position="8"/>
        <end position="319"/>
    </location>
</feature>
<feature type="transmembrane region" description="Helical" evidence="7">
    <location>
        <begin position="273"/>
        <end position="293"/>
    </location>
</feature>
<feature type="transmembrane region" description="Helical" evidence="7">
    <location>
        <begin position="137"/>
        <end position="156"/>
    </location>
</feature>
<dbReference type="PANTHER" id="PTHR40074">
    <property type="entry name" value="O-ACETYLTRANSFERASE WECH"/>
    <property type="match status" value="1"/>
</dbReference>
<feature type="transmembrane region" description="Helical" evidence="7">
    <location>
        <begin position="7"/>
        <end position="27"/>
    </location>
</feature>
<keyword evidence="3" id="KW-1003">Cell membrane</keyword>
<name>A0A413SS42_9FIRM</name>
<dbReference type="AlphaFoldDB" id="A0A413SS42"/>
<evidence type="ECO:0000259" key="8">
    <source>
        <dbReference type="Pfam" id="PF01757"/>
    </source>
</evidence>
<keyword evidence="9" id="KW-0012">Acyltransferase</keyword>
<dbReference type="GO" id="GO:0009246">
    <property type="term" value="P:enterobacterial common antigen biosynthetic process"/>
    <property type="evidence" value="ECO:0007669"/>
    <property type="project" value="TreeGrafter"/>
</dbReference>